<evidence type="ECO:0000313" key="4">
    <source>
        <dbReference type="Proteomes" id="UP000019141"/>
    </source>
</evidence>
<dbReference type="EMBL" id="AZHW01000792">
    <property type="protein sequence ID" value="ETW96401.1"/>
    <property type="molecule type" value="Genomic_DNA"/>
</dbReference>
<name>W4LGE2_ENTF1</name>
<dbReference type="Gene3D" id="3.40.1620.10">
    <property type="entry name" value="YefM-like domain"/>
    <property type="match status" value="1"/>
</dbReference>
<reference evidence="3 4" key="1">
    <citation type="journal article" date="2014" name="Nature">
        <title>An environmental bacterial taxon with a large and distinct metabolic repertoire.</title>
        <authorList>
            <person name="Wilson M.C."/>
            <person name="Mori T."/>
            <person name="Ruckert C."/>
            <person name="Uria A.R."/>
            <person name="Helf M.J."/>
            <person name="Takada K."/>
            <person name="Gernert C."/>
            <person name="Steffens U.A."/>
            <person name="Heycke N."/>
            <person name="Schmitt S."/>
            <person name="Rinke C."/>
            <person name="Helfrich E.J."/>
            <person name="Brachmann A.O."/>
            <person name="Gurgui C."/>
            <person name="Wakimoto T."/>
            <person name="Kracht M."/>
            <person name="Crusemann M."/>
            <person name="Hentschel U."/>
            <person name="Abe I."/>
            <person name="Matsunaga S."/>
            <person name="Kalinowski J."/>
            <person name="Takeyama H."/>
            <person name="Piel J."/>
        </authorList>
    </citation>
    <scope>NUCLEOTIDE SEQUENCE [LARGE SCALE GENOMIC DNA]</scope>
    <source>
        <strain evidence="4">TSY1</strain>
    </source>
</reference>
<dbReference type="InterPro" id="IPR036165">
    <property type="entry name" value="YefM-like_sf"/>
</dbReference>
<sequence length="75" mass="8514">MKEIKASEFKARCLQLMDEVAKTREPVIITKRGQPICQLTPYRPKPKTLFGASRETIVIKGDIISPIDVEWEAAE</sequence>
<comment type="caution">
    <text evidence="3">The sequence shown here is derived from an EMBL/GenBank/DDBJ whole genome shotgun (WGS) entry which is preliminary data.</text>
</comment>
<keyword evidence="4" id="KW-1185">Reference proteome</keyword>
<dbReference type="SUPFAM" id="SSF143120">
    <property type="entry name" value="YefM-like"/>
    <property type="match status" value="1"/>
</dbReference>
<accession>W4LGE2</accession>
<evidence type="ECO:0000313" key="3">
    <source>
        <dbReference type="EMBL" id="ETW96401.1"/>
    </source>
</evidence>
<comment type="similarity">
    <text evidence="1 2">Belongs to the phD/YefM antitoxin family.</text>
</comment>
<evidence type="ECO:0000256" key="2">
    <source>
        <dbReference type="RuleBase" id="RU362080"/>
    </source>
</evidence>
<evidence type="ECO:0000256" key="1">
    <source>
        <dbReference type="ARBA" id="ARBA00009981"/>
    </source>
</evidence>
<protein>
    <recommendedName>
        <fullName evidence="2">Antitoxin</fullName>
    </recommendedName>
</protein>
<organism evidence="3 4">
    <name type="scientific">Entotheonella factor</name>
    <dbReference type="NCBI Taxonomy" id="1429438"/>
    <lineage>
        <taxon>Bacteria</taxon>
        <taxon>Pseudomonadati</taxon>
        <taxon>Nitrospinota/Tectimicrobiota group</taxon>
        <taxon>Candidatus Tectimicrobiota</taxon>
        <taxon>Candidatus Entotheonellia</taxon>
        <taxon>Candidatus Entotheonellales</taxon>
        <taxon>Candidatus Entotheonellaceae</taxon>
        <taxon>Candidatus Entotheonella</taxon>
    </lineage>
</organism>
<dbReference type="HOGENOM" id="CLU_163140_4_0_7"/>
<dbReference type="AlphaFoldDB" id="W4LGE2"/>
<dbReference type="InterPro" id="IPR006442">
    <property type="entry name" value="Antitoxin_Phd/YefM"/>
</dbReference>
<comment type="function">
    <text evidence="2">Antitoxin component of a type II toxin-antitoxin (TA) system.</text>
</comment>
<gene>
    <name evidence="3" type="ORF">ETSY1_26750</name>
</gene>
<dbReference type="Pfam" id="PF02604">
    <property type="entry name" value="PhdYeFM_antitox"/>
    <property type="match status" value="1"/>
</dbReference>
<dbReference type="NCBIfam" id="TIGR01552">
    <property type="entry name" value="phd_fam"/>
    <property type="match status" value="1"/>
</dbReference>
<dbReference type="Proteomes" id="UP000019141">
    <property type="component" value="Unassembled WGS sequence"/>
</dbReference>
<proteinExistence type="inferred from homology"/>